<keyword evidence="5" id="KW-1185">Reference proteome</keyword>
<protein>
    <recommendedName>
        <fullName evidence="3">UBC core domain-containing protein</fullName>
    </recommendedName>
</protein>
<proteinExistence type="predicted"/>
<evidence type="ECO:0000256" key="1">
    <source>
        <dbReference type="ARBA" id="ARBA00022679"/>
    </source>
</evidence>
<dbReference type="PANTHER" id="PTHR46116:SF13">
    <property type="entry name" value="UBIQUITIN-CONJUGATING ENZYME E2 24-RELATED"/>
    <property type="match status" value="1"/>
</dbReference>
<organism evidence="4 5">
    <name type="scientific">Anisodus tanguticus</name>
    <dbReference type="NCBI Taxonomy" id="243964"/>
    <lineage>
        <taxon>Eukaryota</taxon>
        <taxon>Viridiplantae</taxon>
        <taxon>Streptophyta</taxon>
        <taxon>Embryophyta</taxon>
        <taxon>Tracheophyta</taxon>
        <taxon>Spermatophyta</taxon>
        <taxon>Magnoliopsida</taxon>
        <taxon>eudicotyledons</taxon>
        <taxon>Gunneridae</taxon>
        <taxon>Pentapetalae</taxon>
        <taxon>asterids</taxon>
        <taxon>lamiids</taxon>
        <taxon>Solanales</taxon>
        <taxon>Solanaceae</taxon>
        <taxon>Solanoideae</taxon>
        <taxon>Hyoscyameae</taxon>
        <taxon>Anisodus</taxon>
    </lineage>
</organism>
<name>A0AAE1T1D8_9SOLA</name>
<dbReference type="EMBL" id="JAVYJV010000001">
    <property type="protein sequence ID" value="KAK4379827.1"/>
    <property type="molecule type" value="Genomic_DNA"/>
</dbReference>
<gene>
    <name evidence="4" type="ORF">RND71_001689</name>
</gene>
<reference evidence="4" key="1">
    <citation type="submission" date="2023-12" db="EMBL/GenBank/DDBJ databases">
        <title>Genome assembly of Anisodus tanguticus.</title>
        <authorList>
            <person name="Wang Y.-J."/>
        </authorList>
    </citation>
    <scope>NUCLEOTIDE SEQUENCE</scope>
    <source>
        <strain evidence="4">KB-2021</strain>
        <tissue evidence="4">Leaf</tissue>
    </source>
</reference>
<accession>A0AAE1T1D8</accession>
<dbReference type="InterPro" id="IPR000608">
    <property type="entry name" value="UBC"/>
</dbReference>
<dbReference type="GO" id="GO:0061631">
    <property type="term" value="F:ubiquitin conjugating enzyme activity"/>
    <property type="evidence" value="ECO:0007669"/>
    <property type="project" value="TreeGrafter"/>
</dbReference>
<dbReference type="Gene3D" id="3.10.110.10">
    <property type="entry name" value="Ubiquitin Conjugating Enzyme"/>
    <property type="match status" value="1"/>
</dbReference>
<keyword evidence="1" id="KW-0808">Transferase</keyword>
<comment type="caution">
    <text evidence="4">The sequence shown here is derived from an EMBL/GenBank/DDBJ whole genome shotgun (WGS) entry which is preliminary data.</text>
</comment>
<dbReference type="PROSITE" id="PS50127">
    <property type="entry name" value="UBC_2"/>
    <property type="match status" value="1"/>
</dbReference>
<dbReference type="AlphaFoldDB" id="A0AAE1T1D8"/>
<evidence type="ECO:0000256" key="2">
    <source>
        <dbReference type="ARBA" id="ARBA00022786"/>
    </source>
</evidence>
<dbReference type="PANTHER" id="PTHR46116">
    <property type="entry name" value="(E3-INDEPENDENT) E2 UBIQUITIN-CONJUGATING ENZYME"/>
    <property type="match status" value="1"/>
</dbReference>
<dbReference type="Pfam" id="PF00179">
    <property type="entry name" value="UQ_con"/>
    <property type="match status" value="1"/>
</dbReference>
<dbReference type="SUPFAM" id="SSF54495">
    <property type="entry name" value="UBC-like"/>
    <property type="match status" value="1"/>
</dbReference>
<keyword evidence="2" id="KW-0833">Ubl conjugation pathway</keyword>
<evidence type="ECO:0000259" key="3">
    <source>
        <dbReference type="PROSITE" id="PS50127"/>
    </source>
</evidence>
<evidence type="ECO:0000313" key="5">
    <source>
        <dbReference type="Proteomes" id="UP001291623"/>
    </source>
</evidence>
<evidence type="ECO:0000313" key="4">
    <source>
        <dbReference type="EMBL" id="KAK4379827.1"/>
    </source>
</evidence>
<feature type="domain" description="UBC core" evidence="3">
    <location>
        <begin position="13"/>
        <end position="186"/>
    </location>
</feature>
<dbReference type="Proteomes" id="UP001291623">
    <property type="component" value="Unassembled WGS sequence"/>
</dbReference>
<dbReference type="InterPro" id="IPR016135">
    <property type="entry name" value="UBQ-conjugating_enzyme/RWD"/>
</dbReference>
<sequence length="239" mass="26794">MDETNKTYGEIEEIIDEVEQTFKQIKKFDILPCPPYDHHFSYEKRIDLMRAVIAGPPDTPYVHGLFFFDILFPRNYPNCPPMLYYHSYDLDLNQYLNPKGKVSLGLLECGSSVTNWDKDKGSLYSVELQEANGWQRFMLKLFLELYGAFEQNGTYCKHHRSVVLTGVDIPAEEKTNSKGFVKNVATTLSSELFDGGRTMAMESAGVVVVPLPGLGGVGIGGAVALNSFFKMRIIEGGVQ</sequence>